<evidence type="ECO:0000313" key="1">
    <source>
        <dbReference type="EMBL" id="MPC42324.1"/>
    </source>
</evidence>
<accession>A0A5B7FCU2</accession>
<name>A0A5B7FCU2_PORTR</name>
<sequence>MDVPLPSRLSYLLYSRTSNPGQRFEPRGADTRDNWSRYLSLWFVLQVRFYFQYHLIPSECRNKYTKQSISGGN</sequence>
<dbReference type="EMBL" id="VSRR010005392">
    <property type="protein sequence ID" value="MPC42324.1"/>
    <property type="molecule type" value="Genomic_DNA"/>
</dbReference>
<keyword evidence="2" id="KW-1185">Reference proteome</keyword>
<proteinExistence type="predicted"/>
<comment type="caution">
    <text evidence="1">The sequence shown here is derived from an EMBL/GenBank/DDBJ whole genome shotgun (WGS) entry which is preliminary data.</text>
</comment>
<protein>
    <submittedName>
        <fullName evidence="1">Uncharacterized protein</fullName>
    </submittedName>
</protein>
<gene>
    <name evidence="1" type="ORF">E2C01_035943</name>
</gene>
<dbReference type="Proteomes" id="UP000324222">
    <property type="component" value="Unassembled WGS sequence"/>
</dbReference>
<organism evidence="1 2">
    <name type="scientific">Portunus trituberculatus</name>
    <name type="common">Swimming crab</name>
    <name type="synonym">Neptunus trituberculatus</name>
    <dbReference type="NCBI Taxonomy" id="210409"/>
    <lineage>
        <taxon>Eukaryota</taxon>
        <taxon>Metazoa</taxon>
        <taxon>Ecdysozoa</taxon>
        <taxon>Arthropoda</taxon>
        <taxon>Crustacea</taxon>
        <taxon>Multicrustacea</taxon>
        <taxon>Malacostraca</taxon>
        <taxon>Eumalacostraca</taxon>
        <taxon>Eucarida</taxon>
        <taxon>Decapoda</taxon>
        <taxon>Pleocyemata</taxon>
        <taxon>Brachyura</taxon>
        <taxon>Eubrachyura</taxon>
        <taxon>Portunoidea</taxon>
        <taxon>Portunidae</taxon>
        <taxon>Portuninae</taxon>
        <taxon>Portunus</taxon>
    </lineage>
</organism>
<dbReference type="AlphaFoldDB" id="A0A5B7FCU2"/>
<reference evidence="1 2" key="1">
    <citation type="submission" date="2019-05" db="EMBL/GenBank/DDBJ databases">
        <title>Another draft genome of Portunus trituberculatus and its Hox gene families provides insights of decapod evolution.</title>
        <authorList>
            <person name="Jeong J.-H."/>
            <person name="Song I."/>
            <person name="Kim S."/>
            <person name="Choi T."/>
            <person name="Kim D."/>
            <person name="Ryu S."/>
            <person name="Kim W."/>
        </authorList>
    </citation>
    <scope>NUCLEOTIDE SEQUENCE [LARGE SCALE GENOMIC DNA]</scope>
    <source>
        <tissue evidence="1">Muscle</tissue>
    </source>
</reference>
<evidence type="ECO:0000313" key="2">
    <source>
        <dbReference type="Proteomes" id="UP000324222"/>
    </source>
</evidence>